<evidence type="ECO:0000313" key="2">
    <source>
        <dbReference type="EMBL" id="TNN23162.1"/>
    </source>
</evidence>
<proteinExistence type="predicted"/>
<dbReference type="Proteomes" id="UP000314294">
    <property type="component" value="Unassembled WGS sequence"/>
</dbReference>
<evidence type="ECO:0000256" key="1">
    <source>
        <dbReference type="SAM" id="MobiDB-lite"/>
    </source>
</evidence>
<feature type="compositionally biased region" description="Basic and acidic residues" evidence="1">
    <location>
        <begin position="1"/>
        <end position="10"/>
    </location>
</feature>
<organism evidence="2 3">
    <name type="scientific">Liparis tanakae</name>
    <name type="common">Tanaka's snailfish</name>
    <dbReference type="NCBI Taxonomy" id="230148"/>
    <lineage>
        <taxon>Eukaryota</taxon>
        <taxon>Metazoa</taxon>
        <taxon>Chordata</taxon>
        <taxon>Craniata</taxon>
        <taxon>Vertebrata</taxon>
        <taxon>Euteleostomi</taxon>
        <taxon>Actinopterygii</taxon>
        <taxon>Neopterygii</taxon>
        <taxon>Teleostei</taxon>
        <taxon>Neoteleostei</taxon>
        <taxon>Acanthomorphata</taxon>
        <taxon>Eupercaria</taxon>
        <taxon>Perciformes</taxon>
        <taxon>Cottioidei</taxon>
        <taxon>Cottales</taxon>
        <taxon>Liparidae</taxon>
        <taxon>Liparis</taxon>
    </lineage>
</organism>
<feature type="region of interest" description="Disordered" evidence="1">
    <location>
        <begin position="1"/>
        <end position="55"/>
    </location>
</feature>
<name>A0A4Z2E488_9TELE</name>
<sequence length="91" mass="10353">MMIDREEKAQQQDYSLYPDPKNTDVNDSSDKTSSAGGDKPDQAASMQEDAHRAHLFGETPLHLPFHLSHNSHWCKPPDTPMGLWIMFHTHP</sequence>
<evidence type="ECO:0000313" key="3">
    <source>
        <dbReference type="Proteomes" id="UP000314294"/>
    </source>
</evidence>
<protein>
    <submittedName>
        <fullName evidence="2">Uncharacterized protein</fullName>
    </submittedName>
</protein>
<accession>A0A4Z2E488</accession>
<gene>
    <name evidence="2" type="ORF">EYF80_066720</name>
</gene>
<dbReference type="AlphaFoldDB" id="A0A4Z2E488"/>
<feature type="compositionally biased region" description="Basic and acidic residues" evidence="1">
    <location>
        <begin position="21"/>
        <end position="30"/>
    </location>
</feature>
<reference evidence="2 3" key="1">
    <citation type="submission" date="2019-03" db="EMBL/GenBank/DDBJ databases">
        <title>First draft genome of Liparis tanakae, snailfish: a comprehensive survey of snailfish specific genes.</title>
        <authorList>
            <person name="Kim W."/>
            <person name="Song I."/>
            <person name="Jeong J.-H."/>
            <person name="Kim D."/>
            <person name="Kim S."/>
            <person name="Ryu S."/>
            <person name="Song J.Y."/>
            <person name="Lee S.K."/>
        </authorList>
    </citation>
    <scope>NUCLEOTIDE SEQUENCE [LARGE SCALE GENOMIC DNA]</scope>
    <source>
        <tissue evidence="2">Muscle</tissue>
    </source>
</reference>
<comment type="caution">
    <text evidence="2">The sequence shown here is derived from an EMBL/GenBank/DDBJ whole genome shotgun (WGS) entry which is preliminary data.</text>
</comment>
<dbReference type="EMBL" id="SRLO01019547">
    <property type="protein sequence ID" value="TNN23162.1"/>
    <property type="molecule type" value="Genomic_DNA"/>
</dbReference>
<keyword evidence="3" id="KW-1185">Reference proteome</keyword>